<dbReference type="PANTHER" id="PTHR32083:SF0">
    <property type="entry name" value="CILIA AND FLAGELLA-ASSOCIATED PROTEIN 58"/>
    <property type="match status" value="1"/>
</dbReference>
<reference evidence="4" key="2">
    <citation type="submission" date="2025-09" db="UniProtKB">
        <authorList>
            <consortium name="Ensembl"/>
        </authorList>
    </citation>
    <scope>IDENTIFICATION</scope>
</reference>
<dbReference type="Proteomes" id="UP000261640">
    <property type="component" value="Unplaced"/>
</dbReference>
<dbReference type="AlphaFoldDB" id="A0A7N8WMN3"/>
<dbReference type="GeneTree" id="ENSGT00530000063534"/>
<organism evidence="4 5">
    <name type="scientific">Mastacembelus armatus</name>
    <name type="common">zig-zag eel</name>
    <dbReference type="NCBI Taxonomy" id="205130"/>
    <lineage>
        <taxon>Eukaryota</taxon>
        <taxon>Metazoa</taxon>
        <taxon>Chordata</taxon>
        <taxon>Craniata</taxon>
        <taxon>Vertebrata</taxon>
        <taxon>Euteleostomi</taxon>
        <taxon>Actinopterygii</taxon>
        <taxon>Neopterygii</taxon>
        <taxon>Teleostei</taxon>
        <taxon>Neoteleostei</taxon>
        <taxon>Acanthomorphata</taxon>
        <taxon>Anabantaria</taxon>
        <taxon>Synbranchiformes</taxon>
        <taxon>Mastacembelidae</taxon>
        <taxon>Mastacembelus</taxon>
    </lineage>
</organism>
<accession>A0A7N8WMN3</accession>
<reference evidence="4" key="1">
    <citation type="submission" date="2025-08" db="UniProtKB">
        <authorList>
            <consortium name="Ensembl"/>
        </authorList>
    </citation>
    <scope>IDENTIFICATION</scope>
</reference>
<feature type="domain" description="Cilia- and flagella-associated protein 58 central coiled coil" evidence="3">
    <location>
        <begin position="361"/>
        <end position="661"/>
    </location>
</feature>
<dbReference type="PANTHER" id="PTHR32083">
    <property type="entry name" value="CILIA AND FLAGELLA-ASSOCIATED PROTEIN 58-RELATED"/>
    <property type="match status" value="1"/>
</dbReference>
<feature type="coiled-coil region" evidence="2">
    <location>
        <begin position="793"/>
        <end position="820"/>
    </location>
</feature>
<evidence type="ECO:0000259" key="3">
    <source>
        <dbReference type="Pfam" id="PF21771"/>
    </source>
</evidence>
<proteinExistence type="predicted"/>
<evidence type="ECO:0000313" key="4">
    <source>
        <dbReference type="Ensembl" id="ENSMAMP00000036797.1"/>
    </source>
</evidence>
<dbReference type="Ensembl" id="ENSMAMT00000050731.1">
    <property type="protein sequence ID" value="ENSMAMP00000036797.1"/>
    <property type="gene ID" value="ENSMAMG00000000624.2"/>
</dbReference>
<dbReference type="InterPro" id="IPR049270">
    <property type="entry name" value="CFAP58_CC"/>
</dbReference>
<evidence type="ECO:0000313" key="5">
    <source>
        <dbReference type="Proteomes" id="UP000261640"/>
    </source>
</evidence>
<sequence length="854" mass="101106">LTESKNIVRPGGEDSFESLEQFQTVLNELVGDESMEKIRVEFEKLLHSLKKSRENEKRLMSKCRELNAEIVSTSTKVTAALKLCQEDETTIASLKRELDKSWKMVDAAHDKEKRDKETIMNLTEDVANLTKMAENQTSLPVDQDELLKINEELTKERDQLLTTVEALREKLSKATATHQEIEAQRESALENISQLQQELQVQQNEISREMRLKEKLDKELKQLKIDLEAKMRDIKAMNMQGQRAREEQQRLEQQLKELKILNERSTKEIEQMQVKNAKLQQECEQLSSVKEHLSLENQQKANELKMREEEVNQMRREIAKQTNMREAIQKKFHQMEDQKADVDVQRETLKAQIAGLEKNLESSEKQIEADKKAIDELIRERDILSKNMIKAAQSTEKEQNIVKLLEQDKRTLEHEITGYRQEAQKQRKIIQQLEKERDRYINDTSSLMQKVQQKMNDVELREMEIFEWRKKVTEAECKLKQQENLLESIVSERNLYSKNLIEAQEDIAEMKRKMKTMNNHVTRLRDEITGKELALAKDQQEHKRLEKDNEALKGELQLIKLQLEETNQRVDSQKAEQQKLQKIIADTDAEQIQQKKQLGQVIRERDNLGKQLLRCNDERTLLYEKIRIQQAILGKGDFHYSQRMEDIRLLKLEIKRLRRKKIHAVCNTIKLCCRQALFHLQRELLRERMRNSVLEEQLKPINIHRWRRLEGSDPGKYELIQKIQSLQKRLIAKTQELEEHELLLQEKEKLYVELKHILSRQPGPEVAEQLQQCQWTIRERTKKLKVFSQLSELRMLDSKMNEYKSENQRLANELANIKKKYLSQKKLYSTNAEYKISKPHFTGGGFRIDHPVRR</sequence>
<keyword evidence="5" id="KW-1185">Reference proteome</keyword>
<evidence type="ECO:0000256" key="1">
    <source>
        <dbReference type="ARBA" id="ARBA00023054"/>
    </source>
</evidence>
<evidence type="ECO:0000256" key="2">
    <source>
        <dbReference type="SAM" id="Coils"/>
    </source>
</evidence>
<protein>
    <submittedName>
        <fullName evidence="4">Cilia and flagella associated protein 58</fullName>
    </submittedName>
</protein>
<feature type="coiled-coil region" evidence="2">
    <location>
        <begin position="150"/>
        <end position="583"/>
    </location>
</feature>
<dbReference type="GO" id="GO:0005856">
    <property type="term" value="C:cytoskeleton"/>
    <property type="evidence" value="ECO:0007669"/>
    <property type="project" value="TreeGrafter"/>
</dbReference>
<feature type="coiled-coil region" evidence="2">
    <location>
        <begin position="723"/>
        <end position="757"/>
    </location>
</feature>
<keyword evidence="1 2" id="KW-0175">Coiled coil</keyword>
<dbReference type="Pfam" id="PF21771">
    <property type="entry name" value="CFAP58_CC"/>
    <property type="match status" value="1"/>
</dbReference>
<name>A0A7N8WMN3_9TELE</name>